<evidence type="ECO:0000313" key="1">
    <source>
        <dbReference type="EMBL" id="SDY14969.1"/>
    </source>
</evidence>
<sequence>MIDDSGMVSGHQVNVGGSVEGQFAVGEHIHQQHVSGSQQAPTVTEADLAELRNAVDEVRARIRAEAPPEQQAAALERVDEVEQAVVAEEPDLTTLQYVRNWFVKNLPKLAGTVTGLVVHPVVGKIVEAAGDVAASQFRKLFGDVSER</sequence>
<dbReference type="Proteomes" id="UP000198921">
    <property type="component" value="Unassembled WGS sequence"/>
</dbReference>
<dbReference type="RefSeq" id="WP_139263519.1">
    <property type="nucleotide sequence ID" value="NZ_FNOT01000005.1"/>
</dbReference>
<gene>
    <name evidence="1" type="ORF">SAMN05660209_02112</name>
</gene>
<accession>A0A1H3HJX8</accession>
<name>A0A1H3HJX8_9ACTN</name>
<keyword evidence="2" id="KW-1185">Reference proteome</keyword>
<dbReference type="OrthoDB" id="4549381at2"/>
<protein>
    <submittedName>
        <fullName evidence="1">Uncharacterized protein</fullName>
    </submittedName>
</protein>
<organism evidence="1 2">
    <name type="scientific">Geodermatophilus africanus</name>
    <dbReference type="NCBI Taxonomy" id="1137993"/>
    <lineage>
        <taxon>Bacteria</taxon>
        <taxon>Bacillati</taxon>
        <taxon>Actinomycetota</taxon>
        <taxon>Actinomycetes</taxon>
        <taxon>Geodermatophilales</taxon>
        <taxon>Geodermatophilaceae</taxon>
        <taxon>Geodermatophilus</taxon>
    </lineage>
</organism>
<dbReference type="EMBL" id="FNOT01000005">
    <property type="protein sequence ID" value="SDY14969.1"/>
    <property type="molecule type" value="Genomic_DNA"/>
</dbReference>
<proteinExistence type="predicted"/>
<dbReference type="AlphaFoldDB" id="A0A1H3HJX8"/>
<reference evidence="2" key="1">
    <citation type="submission" date="2016-10" db="EMBL/GenBank/DDBJ databases">
        <authorList>
            <person name="Varghese N."/>
            <person name="Submissions S."/>
        </authorList>
    </citation>
    <scope>NUCLEOTIDE SEQUENCE [LARGE SCALE GENOMIC DNA]</scope>
    <source>
        <strain evidence="2">DSM 45422</strain>
    </source>
</reference>
<evidence type="ECO:0000313" key="2">
    <source>
        <dbReference type="Proteomes" id="UP000198921"/>
    </source>
</evidence>